<dbReference type="Proteomes" id="UP001225596">
    <property type="component" value="Unassembled WGS sequence"/>
</dbReference>
<proteinExistence type="predicted"/>
<evidence type="ECO:0008006" key="3">
    <source>
        <dbReference type="Google" id="ProtNLM"/>
    </source>
</evidence>
<protein>
    <recommendedName>
        <fullName evidence="3">WYL domain-containing protein</fullName>
    </recommendedName>
</protein>
<evidence type="ECO:0000313" key="1">
    <source>
        <dbReference type="EMBL" id="MDQ9170540.1"/>
    </source>
</evidence>
<keyword evidence="2" id="KW-1185">Reference proteome</keyword>
<dbReference type="RefSeq" id="WP_338436475.1">
    <property type="nucleotide sequence ID" value="NZ_JAUYVH010000004.1"/>
</dbReference>
<gene>
    <name evidence="1" type="ORF">Q8A64_08960</name>
</gene>
<accession>A0ABU1BNG6</accession>
<name>A0ABU1BNG6_9BURK</name>
<dbReference type="EMBL" id="JAUYVH010000004">
    <property type="protein sequence ID" value="MDQ9170540.1"/>
    <property type="molecule type" value="Genomic_DNA"/>
</dbReference>
<reference evidence="1 2" key="1">
    <citation type="submission" date="2023-08" db="EMBL/GenBank/DDBJ databases">
        <title>Oxalobacteraceae gen .nov., isolated from river sludge outside the plant.</title>
        <authorList>
            <person name="Zhao S.Y."/>
        </authorList>
    </citation>
    <scope>NUCLEOTIDE SEQUENCE [LARGE SCALE GENOMIC DNA]</scope>
    <source>
        <strain evidence="1 2">R-40</strain>
    </source>
</reference>
<evidence type="ECO:0000313" key="2">
    <source>
        <dbReference type="Proteomes" id="UP001225596"/>
    </source>
</evidence>
<comment type="caution">
    <text evidence="1">The sequence shown here is derived from an EMBL/GenBank/DDBJ whole genome shotgun (WGS) entry which is preliminary data.</text>
</comment>
<organism evidence="1 2">
    <name type="scientific">Keguizhuia sedimenti</name>
    <dbReference type="NCBI Taxonomy" id="3064264"/>
    <lineage>
        <taxon>Bacteria</taxon>
        <taxon>Pseudomonadati</taxon>
        <taxon>Pseudomonadota</taxon>
        <taxon>Betaproteobacteria</taxon>
        <taxon>Burkholderiales</taxon>
        <taxon>Oxalobacteraceae</taxon>
        <taxon>Keguizhuia</taxon>
    </lineage>
</organism>
<sequence length="87" mass="9783">MPETVLRIGDLCCHAQQNEADMQVEVIYRQPDGSETLLGIKKLDAMPPSGEPFSIEDRQFRAAGYSGPNNEGCYRLFLVDEQPETKH</sequence>